<gene>
    <name evidence="1" type="ORF">MNBD_GAMMA05-2197</name>
</gene>
<reference evidence="1" key="1">
    <citation type="submission" date="2018-06" db="EMBL/GenBank/DDBJ databases">
        <authorList>
            <person name="Zhirakovskaya E."/>
        </authorList>
    </citation>
    <scope>NUCLEOTIDE SEQUENCE</scope>
</reference>
<dbReference type="NCBIfam" id="TIGR03790">
    <property type="entry name" value="TIGR03790 family protein"/>
    <property type="match status" value="1"/>
</dbReference>
<accession>A0A3B0WT75</accession>
<proteinExistence type="predicted"/>
<dbReference type="AlphaFoldDB" id="A0A3B0WT75"/>
<dbReference type="EMBL" id="UOFE01000049">
    <property type="protein sequence ID" value="VAW55633.1"/>
    <property type="molecule type" value="Genomic_DNA"/>
</dbReference>
<evidence type="ECO:0000313" key="1">
    <source>
        <dbReference type="EMBL" id="VAW55633.1"/>
    </source>
</evidence>
<evidence type="ECO:0008006" key="2">
    <source>
        <dbReference type="Google" id="ProtNLM"/>
    </source>
</evidence>
<organism evidence="1">
    <name type="scientific">hydrothermal vent metagenome</name>
    <dbReference type="NCBI Taxonomy" id="652676"/>
    <lineage>
        <taxon>unclassified sequences</taxon>
        <taxon>metagenomes</taxon>
        <taxon>ecological metagenomes</taxon>
    </lineage>
</organism>
<name>A0A3B0WT75_9ZZZZ</name>
<protein>
    <recommendedName>
        <fullName evidence="2">TIGR03790 family protein</fullName>
    </recommendedName>
</protein>
<dbReference type="InterPro" id="IPR022265">
    <property type="entry name" value="CHP03790"/>
</dbReference>
<sequence length="340" mass="38078">MQVFKIIILLLLVVSGDASAKVKPEQIAIVVNVLDEESRLIAEYYRVKRNIPKQNIIEISMPGDRDAIGEEEFSQLFSQVKKQTPDAVQYYALAWSRPFKVKCMSITSAFAFGFNKAFCAKNCASTQPSNYYNSNSVLPYKDLKIRPSMMLAGSSLQQVYEMIDRGVSSDDSMLNTDKQDVTAYLMRTTNKARNVRARRYDVIEELLSNNIKIKQVKSNVLEGKKDVMFYFTGLVKVKKIDTNDFLPGAIADHLTSSGGQLFGRKQMSILRWLDAGATASYGTVVEPCAFTQKFPNPGIVIERYTKGESLIEAYWKSVAWPGQGVFVGELMATPYGGKLN</sequence>